<comment type="caution">
    <text evidence="1">The sequence shown here is derived from an EMBL/GenBank/DDBJ whole genome shotgun (WGS) entry which is preliminary data.</text>
</comment>
<gene>
    <name evidence="1" type="ORF">Pla52n_44270</name>
</gene>
<dbReference type="RefSeq" id="WP_146521559.1">
    <property type="nucleotide sequence ID" value="NZ_CP151726.1"/>
</dbReference>
<accession>A0A5C6APL0</accession>
<organism evidence="1 2">
    <name type="scientific">Stieleria varia</name>
    <dbReference type="NCBI Taxonomy" id="2528005"/>
    <lineage>
        <taxon>Bacteria</taxon>
        <taxon>Pseudomonadati</taxon>
        <taxon>Planctomycetota</taxon>
        <taxon>Planctomycetia</taxon>
        <taxon>Pirellulales</taxon>
        <taxon>Pirellulaceae</taxon>
        <taxon>Stieleria</taxon>
    </lineage>
</organism>
<dbReference type="Proteomes" id="UP000320176">
    <property type="component" value="Unassembled WGS sequence"/>
</dbReference>
<evidence type="ECO:0000313" key="2">
    <source>
        <dbReference type="Proteomes" id="UP000320176"/>
    </source>
</evidence>
<proteinExistence type="predicted"/>
<dbReference type="EMBL" id="SJPN01000005">
    <property type="protein sequence ID" value="TWU01056.1"/>
    <property type="molecule type" value="Genomic_DNA"/>
</dbReference>
<protein>
    <submittedName>
        <fullName evidence="1">Uncharacterized protein</fullName>
    </submittedName>
</protein>
<name>A0A5C6APL0_9BACT</name>
<dbReference type="AlphaFoldDB" id="A0A5C6APL0"/>
<sequence length="147" mass="16939">MSFPRTYAYIIRARDALRACTELDSELAESLHAEVNIYFNPEMLSNRVISDAEHEAAVKLVFVANYREFYDDNFFAGKSELSTDFFDRWWMIQRTDDFLHMAAAMECVTAADFDTISKMCSKPLAASLAKLRANARAMDPLREMDRQ</sequence>
<reference evidence="1 2" key="1">
    <citation type="submission" date="2019-02" db="EMBL/GenBank/DDBJ databases">
        <title>Deep-cultivation of Planctomycetes and their phenomic and genomic characterization uncovers novel biology.</title>
        <authorList>
            <person name="Wiegand S."/>
            <person name="Jogler M."/>
            <person name="Boedeker C."/>
            <person name="Pinto D."/>
            <person name="Vollmers J."/>
            <person name="Rivas-Marin E."/>
            <person name="Kohn T."/>
            <person name="Peeters S.H."/>
            <person name="Heuer A."/>
            <person name="Rast P."/>
            <person name="Oberbeckmann S."/>
            <person name="Bunk B."/>
            <person name="Jeske O."/>
            <person name="Meyerdierks A."/>
            <person name="Storesund J.E."/>
            <person name="Kallscheuer N."/>
            <person name="Luecker S."/>
            <person name="Lage O.M."/>
            <person name="Pohl T."/>
            <person name="Merkel B.J."/>
            <person name="Hornburger P."/>
            <person name="Mueller R.-W."/>
            <person name="Bruemmer F."/>
            <person name="Labrenz M."/>
            <person name="Spormann A.M."/>
            <person name="Op Den Camp H."/>
            <person name="Overmann J."/>
            <person name="Amann R."/>
            <person name="Jetten M.S.M."/>
            <person name="Mascher T."/>
            <person name="Medema M.H."/>
            <person name="Devos D.P."/>
            <person name="Kaster A.-K."/>
            <person name="Ovreas L."/>
            <person name="Rohde M."/>
            <person name="Galperin M.Y."/>
            <person name="Jogler C."/>
        </authorList>
    </citation>
    <scope>NUCLEOTIDE SEQUENCE [LARGE SCALE GENOMIC DNA]</scope>
    <source>
        <strain evidence="1 2">Pla52n</strain>
    </source>
</reference>
<dbReference type="OrthoDB" id="9885039at2"/>
<evidence type="ECO:0000313" key="1">
    <source>
        <dbReference type="EMBL" id="TWU01056.1"/>
    </source>
</evidence>
<keyword evidence="2" id="KW-1185">Reference proteome</keyword>